<feature type="domain" description="CSD" evidence="8">
    <location>
        <begin position="1"/>
        <end position="67"/>
    </location>
</feature>
<reference evidence="9 10" key="1">
    <citation type="submission" date="2015-09" db="EMBL/GenBank/DDBJ databases">
        <title>Draft Genome Sequence of Bradyrhizobium manausense Strain BR 3351T, a Novel Symbiotic Nitrogen-Fixing Alphaproteobacterium Isolated from Brazilian Amazon Rain Forest.</title>
        <authorList>
            <person name="De Araujo J.L."/>
            <person name="Zilli J.E."/>
        </authorList>
    </citation>
    <scope>NUCLEOTIDE SEQUENCE [LARGE SCALE GENOMIC DNA]</scope>
    <source>
        <strain evidence="9 10">BR3351</strain>
    </source>
</reference>
<evidence type="ECO:0000256" key="7">
    <source>
        <dbReference type="RuleBase" id="RU000408"/>
    </source>
</evidence>
<dbReference type="EMBL" id="LJYG01000022">
    <property type="protein sequence ID" value="KRQ16774.1"/>
    <property type="molecule type" value="Genomic_DNA"/>
</dbReference>
<evidence type="ECO:0000256" key="2">
    <source>
        <dbReference type="ARBA" id="ARBA00022490"/>
    </source>
</evidence>
<name>A0A0R3E3K3_9BRAD</name>
<evidence type="ECO:0000313" key="9">
    <source>
        <dbReference type="EMBL" id="KRQ16774.1"/>
    </source>
</evidence>
<dbReference type="PRINTS" id="PR00050">
    <property type="entry name" value="COLDSHOCK"/>
</dbReference>
<dbReference type="InterPro" id="IPR019844">
    <property type="entry name" value="CSD_CS"/>
</dbReference>
<dbReference type="Proteomes" id="UP000051936">
    <property type="component" value="Unassembled WGS sequence"/>
</dbReference>
<dbReference type="OrthoDB" id="9801074at2"/>
<keyword evidence="2" id="KW-0963">Cytoplasm</keyword>
<evidence type="ECO:0000256" key="5">
    <source>
        <dbReference type="ARBA" id="ARBA00023159"/>
    </source>
</evidence>
<keyword evidence="3" id="KW-0805">Transcription regulation</keyword>
<evidence type="ECO:0000256" key="1">
    <source>
        <dbReference type="ARBA" id="ARBA00004496"/>
    </source>
</evidence>
<proteinExistence type="predicted"/>
<dbReference type="AlphaFoldDB" id="A0A0R3E3K3"/>
<evidence type="ECO:0000256" key="4">
    <source>
        <dbReference type="ARBA" id="ARBA00023125"/>
    </source>
</evidence>
<dbReference type="CDD" id="cd04458">
    <property type="entry name" value="CSP_CDS"/>
    <property type="match status" value="1"/>
</dbReference>
<dbReference type="PROSITE" id="PS00352">
    <property type="entry name" value="CSD_1"/>
    <property type="match status" value="1"/>
</dbReference>
<gene>
    <name evidence="9" type="ORF">AOQ71_04480</name>
</gene>
<dbReference type="PANTHER" id="PTHR46565:SF20">
    <property type="entry name" value="COLD SHOCK DOMAIN-CONTAINING PROTEIN 4"/>
    <property type="match status" value="1"/>
</dbReference>
<dbReference type="InterPro" id="IPR011129">
    <property type="entry name" value="CSD"/>
</dbReference>
<dbReference type="PIRSF" id="PIRSF002599">
    <property type="entry name" value="Cold_shock_A"/>
    <property type="match status" value="1"/>
</dbReference>
<dbReference type="InterPro" id="IPR012156">
    <property type="entry name" value="Cold_shock_CspA"/>
</dbReference>
<evidence type="ECO:0000256" key="3">
    <source>
        <dbReference type="ARBA" id="ARBA00023015"/>
    </source>
</evidence>
<comment type="subcellular location">
    <subcellularLocation>
        <location evidence="1 7">Cytoplasm</location>
    </subcellularLocation>
</comment>
<dbReference type="Pfam" id="PF00313">
    <property type="entry name" value="CSD"/>
    <property type="match status" value="1"/>
</dbReference>
<dbReference type="RefSeq" id="WP_057742451.1">
    <property type="nucleotide sequence ID" value="NZ_LJYG01000022.1"/>
</dbReference>
<dbReference type="STRING" id="989370.AOQ71_04480"/>
<keyword evidence="6" id="KW-0804">Transcription</keyword>
<sequence>MTIGIVKWFSPTKGYGFIKPDDGGPDVFVHIRAVEKAGYAELAEGAKISYETRVGASGKISAENLRLG</sequence>
<dbReference type="SMART" id="SM00357">
    <property type="entry name" value="CSP"/>
    <property type="match status" value="1"/>
</dbReference>
<dbReference type="SUPFAM" id="SSF50249">
    <property type="entry name" value="Nucleic acid-binding proteins"/>
    <property type="match status" value="1"/>
</dbReference>
<keyword evidence="5" id="KW-0010">Activator</keyword>
<dbReference type="InterPro" id="IPR002059">
    <property type="entry name" value="CSP_DNA-bd"/>
</dbReference>
<dbReference type="GO" id="GO:0005829">
    <property type="term" value="C:cytosol"/>
    <property type="evidence" value="ECO:0007669"/>
    <property type="project" value="UniProtKB-ARBA"/>
</dbReference>
<evidence type="ECO:0000313" key="10">
    <source>
        <dbReference type="Proteomes" id="UP000051936"/>
    </source>
</evidence>
<dbReference type="Gene3D" id="2.40.50.140">
    <property type="entry name" value="Nucleic acid-binding proteins"/>
    <property type="match status" value="1"/>
</dbReference>
<dbReference type="GO" id="GO:0003677">
    <property type="term" value="F:DNA binding"/>
    <property type="evidence" value="ECO:0007669"/>
    <property type="project" value="UniProtKB-KW"/>
</dbReference>
<accession>A0A0R3E3K3</accession>
<keyword evidence="4" id="KW-0238">DNA-binding</keyword>
<dbReference type="InterPro" id="IPR012340">
    <property type="entry name" value="NA-bd_OB-fold"/>
</dbReference>
<dbReference type="PROSITE" id="PS51857">
    <property type="entry name" value="CSD_2"/>
    <property type="match status" value="1"/>
</dbReference>
<comment type="caution">
    <text evidence="9">The sequence shown here is derived from an EMBL/GenBank/DDBJ whole genome shotgun (WGS) entry which is preliminary data.</text>
</comment>
<keyword evidence="10" id="KW-1185">Reference proteome</keyword>
<organism evidence="9 10">
    <name type="scientific">Bradyrhizobium manausense</name>
    <dbReference type="NCBI Taxonomy" id="989370"/>
    <lineage>
        <taxon>Bacteria</taxon>
        <taxon>Pseudomonadati</taxon>
        <taxon>Pseudomonadota</taxon>
        <taxon>Alphaproteobacteria</taxon>
        <taxon>Hyphomicrobiales</taxon>
        <taxon>Nitrobacteraceae</taxon>
        <taxon>Bradyrhizobium</taxon>
    </lineage>
</organism>
<evidence type="ECO:0000259" key="8">
    <source>
        <dbReference type="PROSITE" id="PS51857"/>
    </source>
</evidence>
<protein>
    <submittedName>
        <fullName evidence="9">Cold-shock protein</fullName>
    </submittedName>
</protein>
<dbReference type="PANTHER" id="PTHR46565">
    <property type="entry name" value="COLD SHOCK DOMAIN PROTEIN 2"/>
    <property type="match status" value="1"/>
</dbReference>
<evidence type="ECO:0000256" key="6">
    <source>
        <dbReference type="ARBA" id="ARBA00023163"/>
    </source>
</evidence>